<dbReference type="PANTHER" id="PTHR30121:SF6">
    <property type="entry name" value="SLR6007 PROTEIN"/>
    <property type="match status" value="1"/>
</dbReference>
<dbReference type="InterPro" id="IPR032689">
    <property type="entry name" value="TraG-D_C"/>
</dbReference>
<dbReference type="PANTHER" id="PTHR30121">
    <property type="entry name" value="UNCHARACTERIZED PROTEIN YJGR-RELATED"/>
    <property type="match status" value="1"/>
</dbReference>
<dbReference type="SUPFAM" id="SSF52540">
    <property type="entry name" value="P-loop containing nucleoside triphosphate hydrolases"/>
    <property type="match status" value="1"/>
</dbReference>
<evidence type="ECO:0000256" key="1">
    <source>
        <dbReference type="SAM" id="Phobius"/>
    </source>
</evidence>
<accession>A0A1J5SC17</accession>
<dbReference type="Pfam" id="PF12696">
    <property type="entry name" value="TraG-D_C"/>
    <property type="match status" value="1"/>
</dbReference>
<feature type="transmembrane region" description="Helical" evidence="1">
    <location>
        <begin position="41"/>
        <end position="70"/>
    </location>
</feature>
<dbReference type="Gene3D" id="3.40.50.300">
    <property type="entry name" value="P-loop containing nucleotide triphosphate hydrolases"/>
    <property type="match status" value="1"/>
</dbReference>
<dbReference type="AlphaFoldDB" id="A0A1J5SC17"/>
<comment type="caution">
    <text evidence="3">The sequence shown here is derived from an EMBL/GenBank/DDBJ whole genome shotgun (WGS) entry which is preliminary data.</text>
</comment>
<name>A0A1J5SC17_9ZZZZ</name>
<evidence type="ECO:0000313" key="3">
    <source>
        <dbReference type="EMBL" id="OIR06049.1"/>
    </source>
</evidence>
<keyword evidence="1" id="KW-0812">Transmembrane</keyword>
<proteinExistence type="predicted"/>
<sequence>MSSSGVERNQELNDRIIYVDGRSSEQRVRDFLLKHHVMRNVLLGIVFAGIMLPTIIPLLILVGITLSGWWNMTISRVRMPIRYPAWTKHMDPSSIDDNAGLRPASGIEFVGVERKGATIDQTREIWASDTDARAHRIYMGTTGAGKTQALLSMLFNPLCWGSGFSMTDGKAQIDVTANIFVMAWMFWREDDVLILNYMRGGQDRFKEMVNKLKVGIRKSRVSNTWNPFSTANHETINQIIDSIMEKATGDGAQWQAKAINMKNALVQTIAFLRAKGDMLMSVSAIREMMSLDNVIKLAMREDIPPTAAAAIRSYLSSGLPGFSWQLAKKGKAQSSDTLLQHGYLTGQFTRTLGLMTDTYNDIFGDEIPEFDTQDTILNNRISFTMIPTLEKGVEEAGNLGKMQVASAKMMMSENLGYEIEGDYETVVDNRPTNTDRPFYLVMDELGYYFAPGIDLMFAQGRSLQIALIAAGQDFQAMAKNNKNEVESMIANTRIKVSLKLEDPKETFEIFEKAAGKAHVARLSGFEMGEASAVTAAGQYDKTQNATIEEVSRISLQELKKLGAGDGVMLYADKVIRFKSFNLFMHYKFDKKKVNIRINTFLPIAIPEFSRLMSVSKPYADKEESPSAVIYTILNSGTVNWKDQSVYSAESDPVFHALKKASLALKNVPNTNPADRGAYLFIKALEAMKVGTTDAKLNDGETTTKAVAPSAQIEEAKPSIQPPAIVIDKAKTPADASEPDWNTGATSAVGEQGEWRVDFSQDVKSELKTAISTTSGMPADGKVLTPADNTMVESELEKIRVLAQESSRFKEAGQGAEVPPAAVSSAEDVLAMFDDFTPMLR</sequence>
<dbReference type="InterPro" id="IPR027417">
    <property type="entry name" value="P-loop_NTPase"/>
</dbReference>
<keyword evidence="1" id="KW-0472">Membrane</keyword>
<keyword evidence="1" id="KW-1133">Transmembrane helix</keyword>
<reference evidence="3" key="1">
    <citation type="submission" date="2016-10" db="EMBL/GenBank/DDBJ databases">
        <title>Sequence of Gallionella enrichment culture.</title>
        <authorList>
            <person name="Poehlein A."/>
            <person name="Muehling M."/>
            <person name="Daniel R."/>
        </authorList>
    </citation>
    <scope>NUCLEOTIDE SEQUENCE</scope>
</reference>
<dbReference type="InterPro" id="IPR051162">
    <property type="entry name" value="T4SS_component"/>
</dbReference>
<dbReference type="EMBL" id="MLJW01000046">
    <property type="protein sequence ID" value="OIR06049.1"/>
    <property type="molecule type" value="Genomic_DNA"/>
</dbReference>
<feature type="domain" description="TraD/TraG TraM recognition site" evidence="2">
    <location>
        <begin position="437"/>
        <end position="554"/>
    </location>
</feature>
<protein>
    <submittedName>
        <fullName evidence="3">AAA-like domain protein</fullName>
    </submittedName>
</protein>
<gene>
    <name evidence="3" type="ORF">GALL_118460</name>
</gene>
<organism evidence="3">
    <name type="scientific">mine drainage metagenome</name>
    <dbReference type="NCBI Taxonomy" id="410659"/>
    <lineage>
        <taxon>unclassified sequences</taxon>
        <taxon>metagenomes</taxon>
        <taxon>ecological metagenomes</taxon>
    </lineage>
</organism>
<evidence type="ECO:0000259" key="2">
    <source>
        <dbReference type="Pfam" id="PF12696"/>
    </source>
</evidence>